<feature type="domain" description="HTH cro/C1-type" evidence="1">
    <location>
        <begin position="14"/>
        <end position="61"/>
    </location>
</feature>
<accession>A0A1C5J0E3</accession>
<dbReference type="RefSeq" id="WP_157745038.1">
    <property type="nucleotide sequence ID" value="NZ_LT607753.1"/>
</dbReference>
<dbReference type="Proteomes" id="UP000198215">
    <property type="component" value="Chromosome I"/>
</dbReference>
<proteinExistence type="predicted"/>
<dbReference type="Pfam" id="PF00583">
    <property type="entry name" value="Acetyltransf_1"/>
    <property type="match status" value="1"/>
</dbReference>
<dbReference type="SMART" id="SM00530">
    <property type="entry name" value="HTH_XRE"/>
    <property type="match status" value="1"/>
</dbReference>
<dbReference type="AlphaFoldDB" id="A0A1C5J0E3"/>
<keyword evidence="3" id="KW-0808">Transferase</keyword>
<dbReference type="InterPro" id="IPR000182">
    <property type="entry name" value="GNAT_dom"/>
</dbReference>
<evidence type="ECO:0000259" key="1">
    <source>
        <dbReference type="PROSITE" id="PS50943"/>
    </source>
</evidence>
<dbReference type="GO" id="GO:0016747">
    <property type="term" value="F:acyltransferase activity, transferring groups other than amino-acyl groups"/>
    <property type="evidence" value="ECO:0007669"/>
    <property type="project" value="InterPro"/>
</dbReference>
<dbReference type="Gene3D" id="1.10.260.40">
    <property type="entry name" value="lambda repressor-like DNA-binding domains"/>
    <property type="match status" value="1"/>
</dbReference>
<dbReference type="InterPro" id="IPR016181">
    <property type="entry name" value="Acyl_CoA_acyltransferase"/>
</dbReference>
<dbReference type="EMBL" id="LT607753">
    <property type="protein sequence ID" value="SCG63933.1"/>
    <property type="molecule type" value="Genomic_DNA"/>
</dbReference>
<evidence type="ECO:0000313" key="3">
    <source>
        <dbReference type="EMBL" id="SCG63933.1"/>
    </source>
</evidence>
<keyword evidence="4" id="KW-1185">Reference proteome</keyword>
<dbReference type="InterPro" id="IPR010982">
    <property type="entry name" value="Lambda_DNA-bd_dom_sf"/>
</dbReference>
<dbReference type="InterPro" id="IPR001387">
    <property type="entry name" value="Cro/C1-type_HTH"/>
</dbReference>
<name>A0A1C5J0E3_9ACTN</name>
<feature type="domain" description="N-acetyltransferase" evidence="2">
    <location>
        <begin position="139"/>
        <end position="290"/>
    </location>
</feature>
<evidence type="ECO:0000259" key="2">
    <source>
        <dbReference type="PROSITE" id="PS51186"/>
    </source>
</evidence>
<dbReference type="Gene3D" id="3.40.630.30">
    <property type="match status" value="1"/>
</dbReference>
<dbReference type="OrthoDB" id="3383514at2"/>
<dbReference type="CDD" id="cd00093">
    <property type="entry name" value="HTH_XRE"/>
    <property type="match status" value="1"/>
</dbReference>
<gene>
    <name evidence="3" type="ORF">GA0070614_3728</name>
</gene>
<dbReference type="PROSITE" id="PS51186">
    <property type="entry name" value="GNAT"/>
    <property type="match status" value="1"/>
</dbReference>
<protein>
    <submittedName>
        <fullName evidence="3">Acetyltransferase (GNAT) family protein</fullName>
    </submittedName>
</protein>
<dbReference type="CDD" id="cd04301">
    <property type="entry name" value="NAT_SF"/>
    <property type="match status" value="1"/>
</dbReference>
<evidence type="ECO:0000313" key="4">
    <source>
        <dbReference type="Proteomes" id="UP000198215"/>
    </source>
</evidence>
<dbReference type="SUPFAM" id="SSF55729">
    <property type="entry name" value="Acyl-CoA N-acyltransferases (Nat)"/>
    <property type="match status" value="1"/>
</dbReference>
<reference evidence="4" key="1">
    <citation type="submission" date="2016-06" db="EMBL/GenBank/DDBJ databases">
        <authorList>
            <person name="Varghese N."/>
            <person name="Submissions Spin"/>
        </authorList>
    </citation>
    <scope>NUCLEOTIDE SEQUENCE [LARGE SCALE GENOMIC DNA]</scope>
    <source>
        <strain evidence="4">DSM 45161</strain>
    </source>
</reference>
<organism evidence="3 4">
    <name type="scientific">Micromonospora coxensis</name>
    <dbReference type="NCBI Taxonomy" id="356852"/>
    <lineage>
        <taxon>Bacteria</taxon>
        <taxon>Bacillati</taxon>
        <taxon>Actinomycetota</taxon>
        <taxon>Actinomycetes</taxon>
        <taxon>Micromonosporales</taxon>
        <taxon>Micromonosporaceae</taxon>
        <taxon>Micromonospora</taxon>
    </lineage>
</organism>
<dbReference type="SUPFAM" id="SSF47413">
    <property type="entry name" value="lambda repressor-like DNA-binding domains"/>
    <property type="match status" value="1"/>
</dbReference>
<dbReference type="Pfam" id="PF13560">
    <property type="entry name" value="HTH_31"/>
    <property type="match status" value="1"/>
</dbReference>
<sequence>MTRSESTVDLGATLRALRRHVDLSQRELADRSGVPQGTVARIESGRTADPGFRVVERLVRAVSGRLTISLPQAGTPLDAPGGAATCSLPAVPYEGLRDAADRNCPAHLDPSEVREPRDWPGAWWAQLPGLRNLPPRQFPMPLPATTWHRDRGQRDRRRAAERVRREFSVRRIHDPQSPTSWRFVAELPDGELIGELRAHERSPHLAYGGDETVWPRELVLDGVLVAREHRRLGIGRRLVDALVGAMAEAGVGRVHGTTEGPGVGLLAACGFRAESRALRMARTVSAAPGPPR</sequence>
<dbReference type="PROSITE" id="PS50943">
    <property type="entry name" value="HTH_CROC1"/>
    <property type="match status" value="1"/>
</dbReference>
<dbReference type="GO" id="GO:0003677">
    <property type="term" value="F:DNA binding"/>
    <property type="evidence" value="ECO:0007669"/>
    <property type="project" value="InterPro"/>
</dbReference>